<dbReference type="EMBL" id="UYYB01100610">
    <property type="protein sequence ID" value="VDM77982.1"/>
    <property type="molecule type" value="Genomic_DNA"/>
</dbReference>
<accession>A0A3P7LF49</accession>
<name>A0A3P7LF49_STRVU</name>
<dbReference type="OrthoDB" id="5799294at2759"/>
<reference evidence="1 2" key="1">
    <citation type="submission" date="2018-11" db="EMBL/GenBank/DDBJ databases">
        <authorList>
            <consortium name="Pathogen Informatics"/>
        </authorList>
    </citation>
    <scope>NUCLEOTIDE SEQUENCE [LARGE SCALE GENOMIC DNA]</scope>
</reference>
<evidence type="ECO:0000313" key="2">
    <source>
        <dbReference type="Proteomes" id="UP000270094"/>
    </source>
</evidence>
<sequence length="105" mass="11678">MGFDRPTLTEGGVLNRTMSFPDIVMMTPVHVPRPSIAPQLPIRDIGTLSGTGYYVRRPELTRYTGARTLPRMDQAVGPYAFPEHLSARPSDDAAVFGMLPRSNYR</sequence>
<evidence type="ECO:0000313" key="1">
    <source>
        <dbReference type="EMBL" id="VDM77982.1"/>
    </source>
</evidence>
<keyword evidence="2" id="KW-1185">Reference proteome</keyword>
<organism evidence="1 2">
    <name type="scientific">Strongylus vulgaris</name>
    <name type="common">Blood worm</name>
    <dbReference type="NCBI Taxonomy" id="40348"/>
    <lineage>
        <taxon>Eukaryota</taxon>
        <taxon>Metazoa</taxon>
        <taxon>Ecdysozoa</taxon>
        <taxon>Nematoda</taxon>
        <taxon>Chromadorea</taxon>
        <taxon>Rhabditida</taxon>
        <taxon>Rhabditina</taxon>
        <taxon>Rhabditomorpha</taxon>
        <taxon>Strongyloidea</taxon>
        <taxon>Strongylidae</taxon>
        <taxon>Strongylus</taxon>
    </lineage>
</organism>
<gene>
    <name evidence="1" type="ORF">SVUK_LOCUS12980</name>
</gene>
<proteinExistence type="predicted"/>
<dbReference type="AlphaFoldDB" id="A0A3P7LF49"/>
<dbReference type="Proteomes" id="UP000270094">
    <property type="component" value="Unassembled WGS sequence"/>
</dbReference>
<protein>
    <submittedName>
        <fullName evidence="1">Uncharacterized protein</fullName>
    </submittedName>
</protein>